<dbReference type="Pfam" id="PF03358">
    <property type="entry name" value="FMN_red"/>
    <property type="match status" value="1"/>
</dbReference>
<organism evidence="4 5">
    <name type="scientific">Aquimarina algicola</name>
    <dbReference type="NCBI Taxonomy" id="2589995"/>
    <lineage>
        <taxon>Bacteria</taxon>
        <taxon>Pseudomonadati</taxon>
        <taxon>Bacteroidota</taxon>
        <taxon>Flavobacteriia</taxon>
        <taxon>Flavobacteriales</taxon>
        <taxon>Flavobacteriaceae</taxon>
        <taxon>Aquimarina</taxon>
    </lineage>
</organism>
<dbReference type="Gene3D" id="3.40.50.360">
    <property type="match status" value="1"/>
</dbReference>
<dbReference type="GO" id="GO:0016491">
    <property type="term" value="F:oxidoreductase activity"/>
    <property type="evidence" value="ECO:0007669"/>
    <property type="project" value="InterPro"/>
</dbReference>
<dbReference type="Proteomes" id="UP000315540">
    <property type="component" value="Unassembled WGS sequence"/>
</dbReference>
<evidence type="ECO:0000313" key="4">
    <source>
        <dbReference type="EMBL" id="TPN81377.1"/>
    </source>
</evidence>
<dbReference type="OrthoDB" id="9805976at2"/>
<dbReference type="InterPro" id="IPR029039">
    <property type="entry name" value="Flavoprotein-like_sf"/>
</dbReference>
<dbReference type="InterPro" id="IPR005025">
    <property type="entry name" value="FMN_Rdtase-like_dom"/>
</dbReference>
<dbReference type="PANTHER" id="PTHR43278:SF4">
    <property type="entry name" value="NAD(P)H-DEPENDENT FMN-CONTAINING OXIDOREDUCTASE YWQN-RELATED"/>
    <property type="match status" value="1"/>
</dbReference>
<sequence length="173" mass="19810">MSSKGVIIQGSSRSNGNTNKIVSFVQKKTDFDIIDLKLKRFSGFDYDSKNQNDDFLPLIKEIADQYSIIIFATPVYWYSMSGIMKNFFDRITDCLTIEKKIGRKLRGKAMAMISCGSDSTIKNGFEMPFVESANYLGMHYLGNIHTWIENETISETLKNELNTFIEKRINNIT</sequence>
<name>A0A504ISC9_9FLAO</name>
<keyword evidence="5" id="KW-1185">Reference proteome</keyword>
<evidence type="ECO:0000313" key="5">
    <source>
        <dbReference type="Proteomes" id="UP000315540"/>
    </source>
</evidence>
<proteinExistence type="predicted"/>
<accession>A0A504ISC9</accession>
<reference evidence="4 5" key="1">
    <citation type="submission" date="2019-06" db="EMBL/GenBank/DDBJ databases">
        <authorList>
            <person name="Meng X."/>
        </authorList>
    </citation>
    <scope>NUCLEOTIDE SEQUENCE [LARGE SCALE GENOMIC DNA]</scope>
    <source>
        <strain evidence="4 5">M625</strain>
    </source>
</reference>
<keyword evidence="1" id="KW-0285">Flavoprotein</keyword>
<protein>
    <submittedName>
        <fullName evidence="4">Flavodoxin family protein</fullName>
    </submittedName>
</protein>
<evidence type="ECO:0000259" key="3">
    <source>
        <dbReference type="Pfam" id="PF03358"/>
    </source>
</evidence>
<dbReference type="AlphaFoldDB" id="A0A504ISC9"/>
<keyword evidence="2" id="KW-0288">FMN</keyword>
<gene>
    <name evidence="4" type="ORF">FHK87_25670</name>
</gene>
<dbReference type="RefSeq" id="WP_140597745.1">
    <property type="nucleotide sequence ID" value="NZ_VFWZ01000011.1"/>
</dbReference>
<dbReference type="EMBL" id="VFWZ01000011">
    <property type="protein sequence ID" value="TPN81377.1"/>
    <property type="molecule type" value="Genomic_DNA"/>
</dbReference>
<dbReference type="SUPFAM" id="SSF52218">
    <property type="entry name" value="Flavoproteins"/>
    <property type="match status" value="1"/>
</dbReference>
<evidence type="ECO:0000256" key="1">
    <source>
        <dbReference type="ARBA" id="ARBA00022630"/>
    </source>
</evidence>
<evidence type="ECO:0000256" key="2">
    <source>
        <dbReference type="ARBA" id="ARBA00022643"/>
    </source>
</evidence>
<comment type="caution">
    <text evidence="4">The sequence shown here is derived from an EMBL/GenBank/DDBJ whole genome shotgun (WGS) entry which is preliminary data.</text>
</comment>
<feature type="domain" description="NADPH-dependent FMN reductase-like" evidence="3">
    <location>
        <begin position="6"/>
        <end position="145"/>
    </location>
</feature>
<dbReference type="PANTHER" id="PTHR43278">
    <property type="entry name" value="NAD(P)H-DEPENDENT FMN-CONTAINING OXIDOREDUCTASE YWQN-RELATED"/>
    <property type="match status" value="1"/>
</dbReference>
<dbReference type="InterPro" id="IPR051796">
    <property type="entry name" value="ISF_SsuE-like"/>
</dbReference>